<dbReference type="PANTHER" id="PTHR42988">
    <property type="entry name" value="PHOSPHOHYDROLASE"/>
    <property type="match status" value="1"/>
</dbReference>
<dbReference type="InterPro" id="IPR004843">
    <property type="entry name" value="Calcineurin-like_PHP"/>
</dbReference>
<evidence type="ECO:0000256" key="4">
    <source>
        <dbReference type="ARBA" id="ARBA00025742"/>
    </source>
</evidence>
<dbReference type="Pfam" id="PF00149">
    <property type="entry name" value="Metallophos"/>
    <property type="match status" value="1"/>
</dbReference>
<keyword evidence="7" id="KW-1185">Reference proteome</keyword>
<organism evidence="6 7">
    <name type="scientific">Balneatrix alpica</name>
    <dbReference type="NCBI Taxonomy" id="75684"/>
    <lineage>
        <taxon>Bacteria</taxon>
        <taxon>Pseudomonadati</taxon>
        <taxon>Pseudomonadota</taxon>
        <taxon>Gammaproteobacteria</taxon>
        <taxon>Oceanospirillales</taxon>
        <taxon>Balneatrichaceae</taxon>
        <taxon>Balneatrix</taxon>
    </lineage>
</organism>
<dbReference type="InterPro" id="IPR050884">
    <property type="entry name" value="CNP_phosphodiesterase-III"/>
</dbReference>
<name>A0ABV5ZB34_9GAMM</name>
<evidence type="ECO:0000313" key="7">
    <source>
        <dbReference type="Proteomes" id="UP001589628"/>
    </source>
</evidence>
<sequence length="253" mass="28354">MGAALRLLQLTDLHLTAHPDLAHKGVYPWQRWQQALAQLRQQPHDLLLLSGDLAQHDAPNAYAALAQSLADWPRPWRVIPGNHDDLVQMQAALPASALCKSEVWGSWQLLYAYSCAHPDGRGGAALGQDELAWLAHQLRHPQAANQLLLIHHPPLPVFSAWQDAIMLADADALLRLTEQAAHLRVLLCGHVHQAHHWRYQHWQAFSTPALAAQFAPYQAQMTLATGQQNLAAWRWLELFEDASMHTTVQRFSG</sequence>
<evidence type="ECO:0000256" key="2">
    <source>
        <dbReference type="ARBA" id="ARBA00022801"/>
    </source>
</evidence>
<dbReference type="PANTHER" id="PTHR42988:SF2">
    <property type="entry name" value="CYCLIC NUCLEOTIDE PHOSPHODIESTERASE CBUA0032-RELATED"/>
    <property type="match status" value="1"/>
</dbReference>
<evidence type="ECO:0000259" key="5">
    <source>
        <dbReference type="Pfam" id="PF00149"/>
    </source>
</evidence>
<reference evidence="6 7" key="1">
    <citation type="submission" date="2024-09" db="EMBL/GenBank/DDBJ databases">
        <authorList>
            <person name="Sun Q."/>
            <person name="Mori K."/>
        </authorList>
    </citation>
    <scope>NUCLEOTIDE SEQUENCE [LARGE SCALE GENOMIC DNA]</scope>
    <source>
        <strain evidence="6 7">ATCC 51285</strain>
    </source>
</reference>
<protein>
    <submittedName>
        <fullName evidence="6">Metallophosphoesterase</fullName>
    </submittedName>
</protein>
<dbReference type="EMBL" id="JBHLZN010000002">
    <property type="protein sequence ID" value="MFB9886490.1"/>
    <property type="molecule type" value="Genomic_DNA"/>
</dbReference>
<evidence type="ECO:0000256" key="3">
    <source>
        <dbReference type="ARBA" id="ARBA00023004"/>
    </source>
</evidence>
<dbReference type="Proteomes" id="UP001589628">
    <property type="component" value="Unassembled WGS sequence"/>
</dbReference>
<dbReference type="RefSeq" id="WP_027311929.1">
    <property type="nucleotide sequence ID" value="NZ_JBHLZN010000002.1"/>
</dbReference>
<proteinExistence type="inferred from homology"/>
<comment type="similarity">
    <text evidence="4">Belongs to the cyclic nucleotide phosphodiesterase class-III family.</text>
</comment>
<dbReference type="SUPFAM" id="SSF56300">
    <property type="entry name" value="Metallo-dependent phosphatases"/>
    <property type="match status" value="1"/>
</dbReference>
<dbReference type="Gene3D" id="3.60.21.10">
    <property type="match status" value="1"/>
</dbReference>
<dbReference type="InterPro" id="IPR029052">
    <property type="entry name" value="Metallo-depent_PP-like"/>
</dbReference>
<gene>
    <name evidence="6" type="ORF">ACFFLH_08715</name>
</gene>
<keyword evidence="1" id="KW-0479">Metal-binding</keyword>
<accession>A0ABV5ZB34</accession>
<comment type="caution">
    <text evidence="6">The sequence shown here is derived from an EMBL/GenBank/DDBJ whole genome shotgun (WGS) entry which is preliminary data.</text>
</comment>
<feature type="domain" description="Calcineurin-like phosphoesterase" evidence="5">
    <location>
        <begin position="5"/>
        <end position="193"/>
    </location>
</feature>
<keyword evidence="2" id="KW-0378">Hydrolase</keyword>
<evidence type="ECO:0000256" key="1">
    <source>
        <dbReference type="ARBA" id="ARBA00022723"/>
    </source>
</evidence>
<evidence type="ECO:0000313" key="6">
    <source>
        <dbReference type="EMBL" id="MFB9886490.1"/>
    </source>
</evidence>
<keyword evidence="3" id="KW-0408">Iron</keyword>